<feature type="region of interest" description="Disordered" evidence="1">
    <location>
        <begin position="41"/>
        <end position="98"/>
    </location>
</feature>
<dbReference type="AlphaFoldDB" id="A0A8S8ZQA2"/>
<evidence type="ECO:0000256" key="1">
    <source>
        <dbReference type="SAM" id="MobiDB-lite"/>
    </source>
</evidence>
<protein>
    <submittedName>
        <fullName evidence="3">Uncharacterized protein</fullName>
    </submittedName>
</protein>
<evidence type="ECO:0000313" key="3">
    <source>
        <dbReference type="EMBL" id="KAA8632914.1"/>
    </source>
</evidence>
<feature type="compositionally biased region" description="Low complexity" evidence="1">
    <location>
        <begin position="84"/>
        <end position="98"/>
    </location>
</feature>
<sequence>MATRIPLSLGGASQRPSRLFLTANRLTLTRAFTTTSLLAKSKKLPARSEASSPSGPKAVSEVTSKPTFEPTPFEPTPEAKQPPKSKSNSNSYSNSYSNSEAQDLGTILQQRRWPLLFSGLTALIMGAYISMMITSLARGPDACSHVDPATGQLPVTGRPRELDSLTADPVVNDRILREKAMAFDNGLNMPERMMGIRSLRKWLGTRVKGHVLEVAVGTGRNLQFYNWSEVVRGPLGADGRELSEEERMEEERRAKERVRSVLDKGGKDGDKREKDWVEKMKLPGSLEGEILTFTGVDISEGMMGVARTRLRENVLDRDGRKVVPKAAAFLASKESGIGEGKRGEEQEVLVSALEDRIRLVRADAEAKLPEAPAYPARSPGEKDEERKKYDTVVQTFGLCSVSDPLALLKNMAGVVKPDTGRIILLEHGKGWSDWINEKLDAWAPQHFSRYGCWWNRDIEKLVKEAEQKVPGLEVVKIERPGWFQAGTTVLVQLKVKSQWN</sequence>
<dbReference type="OMA" id="CPRICSY"/>
<keyword evidence="2" id="KW-0812">Transmembrane</keyword>
<dbReference type="InterPro" id="IPR029063">
    <property type="entry name" value="SAM-dependent_MTases_sf"/>
</dbReference>
<keyword evidence="2" id="KW-1133">Transmembrane helix</keyword>
<dbReference type="GO" id="GO:0008168">
    <property type="term" value="F:methyltransferase activity"/>
    <property type="evidence" value="ECO:0007669"/>
    <property type="project" value="TreeGrafter"/>
</dbReference>
<proteinExistence type="predicted"/>
<evidence type="ECO:0000313" key="4">
    <source>
        <dbReference type="Proteomes" id="UP000433876"/>
    </source>
</evidence>
<dbReference type="Proteomes" id="UP000433876">
    <property type="component" value="Unassembled WGS sequence"/>
</dbReference>
<reference evidence="3 4" key="1">
    <citation type="submission" date="2017-07" db="EMBL/GenBank/DDBJ databases">
        <title>Genome sequence of the Sordaria macrospora wild type strain R19027.</title>
        <authorList>
            <person name="Nowrousian M."/>
            <person name="Teichert I."/>
            <person name="Kueck U."/>
        </authorList>
    </citation>
    <scope>NUCLEOTIDE SEQUENCE [LARGE SCALE GENOMIC DNA]</scope>
    <source>
        <strain evidence="3 4">R19027</strain>
        <tissue evidence="3">Mycelium</tissue>
    </source>
</reference>
<dbReference type="EMBL" id="NMPR01000046">
    <property type="protein sequence ID" value="KAA8632914.1"/>
    <property type="molecule type" value="Genomic_DNA"/>
</dbReference>
<dbReference type="PANTHER" id="PTHR42912:SF83">
    <property type="entry name" value="METHYLTRANSFERASE TYPE 11 DOMAIN-CONTAINING PROTEIN"/>
    <property type="match status" value="1"/>
</dbReference>
<organism evidence="3 4">
    <name type="scientific">Sordaria macrospora</name>
    <dbReference type="NCBI Taxonomy" id="5147"/>
    <lineage>
        <taxon>Eukaryota</taxon>
        <taxon>Fungi</taxon>
        <taxon>Dikarya</taxon>
        <taxon>Ascomycota</taxon>
        <taxon>Pezizomycotina</taxon>
        <taxon>Sordariomycetes</taxon>
        <taxon>Sordariomycetidae</taxon>
        <taxon>Sordariales</taxon>
        <taxon>Sordariaceae</taxon>
        <taxon>Sordaria</taxon>
    </lineage>
</organism>
<dbReference type="Gene3D" id="3.40.50.150">
    <property type="entry name" value="Vaccinia Virus protein VP39"/>
    <property type="match status" value="1"/>
</dbReference>
<evidence type="ECO:0000256" key="2">
    <source>
        <dbReference type="SAM" id="Phobius"/>
    </source>
</evidence>
<comment type="caution">
    <text evidence="3">The sequence shown here is derived from an EMBL/GenBank/DDBJ whole genome shotgun (WGS) entry which is preliminary data.</text>
</comment>
<name>A0A8S8ZQA2_SORMA</name>
<gene>
    <name evidence="3" type="ORF">SMACR_03399</name>
</gene>
<dbReference type="SUPFAM" id="SSF53335">
    <property type="entry name" value="S-adenosyl-L-methionine-dependent methyltransferases"/>
    <property type="match status" value="1"/>
</dbReference>
<accession>A0A8S8ZQA2</accession>
<dbReference type="Pfam" id="PF13489">
    <property type="entry name" value="Methyltransf_23"/>
    <property type="match status" value="1"/>
</dbReference>
<dbReference type="InterPro" id="IPR050508">
    <property type="entry name" value="Methyltransf_Superfamily"/>
</dbReference>
<dbReference type="PANTHER" id="PTHR42912">
    <property type="entry name" value="METHYLTRANSFERASE"/>
    <property type="match status" value="1"/>
</dbReference>
<keyword evidence="2" id="KW-0472">Membrane</keyword>
<dbReference type="VEuPathDB" id="FungiDB:SMAC_03399"/>
<feature type="transmembrane region" description="Helical" evidence="2">
    <location>
        <begin position="115"/>
        <end position="137"/>
    </location>
</feature>